<gene>
    <name evidence="1" type="ORF">NDU88_008429</name>
</gene>
<keyword evidence="2" id="KW-1185">Reference proteome</keyword>
<evidence type="ECO:0000313" key="2">
    <source>
        <dbReference type="Proteomes" id="UP001066276"/>
    </source>
</evidence>
<organism evidence="1 2">
    <name type="scientific">Pleurodeles waltl</name>
    <name type="common">Iberian ribbed newt</name>
    <dbReference type="NCBI Taxonomy" id="8319"/>
    <lineage>
        <taxon>Eukaryota</taxon>
        <taxon>Metazoa</taxon>
        <taxon>Chordata</taxon>
        <taxon>Craniata</taxon>
        <taxon>Vertebrata</taxon>
        <taxon>Euteleostomi</taxon>
        <taxon>Amphibia</taxon>
        <taxon>Batrachia</taxon>
        <taxon>Caudata</taxon>
        <taxon>Salamandroidea</taxon>
        <taxon>Salamandridae</taxon>
        <taxon>Pleurodelinae</taxon>
        <taxon>Pleurodeles</taxon>
    </lineage>
</organism>
<proteinExistence type="predicted"/>
<dbReference type="Proteomes" id="UP001066276">
    <property type="component" value="Chromosome 6"/>
</dbReference>
<sequence>MVLSSELALCITIQAENWGTEMVVIYSVFIDANSKIRRQEVVDSEFGFAEFIPYVCKQQRLLTFTKRPLSRVALVHIALWCKRVV</sequence>
<dbReference type="EMBL" id="JANPWB010000010">
    <property type="protein sequence ID" value="KAJ1142102.1"/>
    <property type="molecule type" value="Genomic_DNA"/>
</dbReference>
<accession>A0AAV7QRR4</accession>
<evidence type="ECO:0000313" key="1">
    <source>
        <dbReference type="EMBL" id="KAJ1142102.1"/>
    </source>
</evidence>
<dbReference type="AlphaFoldDB" id="A0AAV7QRR4"/>
<reference evidence="1" key="1">
    <citation type="journal article" date="2022" name="bioRxiv">
        <title>Sequencing and chromosome-scale assembly of the giantPleurodeles waltlgenome.</title>
        <authorList>
            <person name="Brown T."/>
            <person name="Elewa A."/>
            <person name="Iarovenko S."/>
            <person name="Subramanian E."/>
            <person name="Araus A.J."/>
            <person name="Petzold A."/>
            <person name="Susuki M."/>
            <person name="Suzuki K.-i.T."/>
            <person name="Hayashi T."/>
            <person name="Toyoda A."/>
            <person name="Oliveira C."/>
            <person name="Osipova E."/>
            <person name="Leigh N.D."/>
            <person name="Simon A."/>
            <person name="Yun M.H."/>
        </authorList>
    </citation>
    <scope>NUCLEOTIDE SEQUENCE</scope>
    <source>
        <strain evidence="1">20211129_DDA</strain>
        <tissue evidence="1">Liver</tissue>
    </source>
</reference>
<comment type="caution">
    <text evidence="1">The sequence shown here is derived from an EMBL/GenBank/DDBJ whole genome shotgun (WGS) entry which is preliminary data.</text>
</comment>
<name>A0AAV7QRR4_PLEWA</name>
<protein>
    <submittedName>
        <fullName evidence="1">Uncharacterized protein</fullName>
    </submittedName>
</protein>